<protein>
    <submittedName>
        <fullName evidence="8">ABC transporter substrate-binding protein</fullName>
    </submittedName>
</protein>
<proteinExistence type="inferred from homology"/>
<feature type="compositionally biased region" description="Low complexity" evidence="5">
    <location>
        <begin position="31"/>
        <end position="45"/>
    </location>
</feature>
<dbReference type="InterPro" id="IPR000914">
    <property type="entry name" value="SBP_5_dom"/>
</dbReference>
<dbReference type="PROSITE" id="PS51257">
    <property type="entry name" value="PROKAR_LIPOPROTEIN"/>
    <property type="match status" value="1"/>
</dbReference>
<dbReference type="InterPro" id="IPR030678">
    <property type="entry name" value="Peptide/Ni-bd"/>
</dbReference>
<dbReference type="InterPro" id="IPR039424">
    <property type="entry name" value="SBP_5"/>
</dbReference>
<dbReference type="PIRSF" id="PIRSF002741">
    <property type="entry name" value="MppA"/>
    <property type="match status" value="1"/>
</dbReference>
<comment type="subcellular location">
    <subcellularLocation>
        <location evidence="1">Cell envelope</location>
    </subcellularLocation>
</comment>
<name>A0ABX5VM00_9MICO</name>
<keyword evidence="3" id="KW-0813">Transport</keyword>
<dbReference type="EMBL" id="CP040899">
    <property type="protein sequence ID" value="QDB79527.1"/>
    <property type="molecule type" value="Genomic_DNA"/>
</dbReference>
<accession>A0ABX5VM00</accession>
<evidence type="ECO:0000256" key="6">
    <source>
        <dbReference type="SAM" id="SignalP"/>
    </source>
</evidence>
<feature type="domain" description="Solute-binding protein family 5" evidence="7">
    <location>
        <begin position="88"/>
        <end position="431"/>
    </location>
</feature>
<dbReference type="Pfam" id="PF00496">
    <property type="entry name" value="SBP_bac_5"/>
    <property type="match status" value="1"/>
</dbReference>
<keyword evidence="4 6" id="KW-0732">Signal</keyword>
<evidence type="ECO:0000259" key="7">
    <source>
        <dbReference type="Pfam" id="PF00496"/>
    </source>
</evidence>
<evidence type="ECO:0000256" key="5">
    <source>
        <dbReference type="SAM" id="MobiDB-lite"/>
    </source>
</evidence>
<reference evidence="8 9" key="1">
    <citation type="submission" date="2019-05" db="EMBL/GenBank/DDBJ databases">
        <title>Georgenia *** sp. nov., and Georgenia *** sp. nov., isolated from the intestinal contents of plateau pika (Ochotona curzoniae) in the Qinghai-Tibet plateau of China.</title>
        <authorList>
            <person name="Tian Z."/>
        </authorList>
    </citation>
    <scope>NUCLEOTIDE SEQUENCE [LARGE SCALE GENOMIC DNA]</scope>
    <source>
        <strain evidence="8 9">Z294</strain>
    </source>
</reference>
<keyword evidence="9" id="KW-1185">Reference proteome</keyword>
<evidence type="ECO:0000256" key="1">
    <source>
        <dbReference type="ARBA" id="ARBA00004196"/>
    </source>
</evidence>
<dbReference type="SUPFAM" id="SSF53850">
    <property type="entry name" value="Periplasmic binding protein-like II"/>
    <property type="match status" value="1"/>
</dbReference>
<evidence type="ECO:0000256" key="3">
    <source>
        <dbReference type="ARBA" id="ARBA00022448"/>
    </source>
</evidence>
<dbReference type="Proteomes" id="UP000313948">
    <property type="component" value="Chromosome"/>
</dbReference>
<dbReference type="Gene3D" id="3.10.105.10">
    <property type="entry name" value="Dipeptide-binding Protein, Domain 3"/>
    <property type="match status" value="1"/>
</dbReference>
<dbReference type="Gene3D" id="3.40.190.10">
    <property type="entry name" value="Periplasmic binding protein-like II"/>
    <property type="match status" value="1"/>
</dbReference>
<gene>
    <name evidence="8" type="ORF">FE251_09180</name>
</gene>
<dbReference type="PANTHER" id="PTHR30290">
    <property type="entry name" value="PERIPLASMIC BINDING COMPONENT OF ABC TRANSPORTER"/>
    <property type="match status" value="1"/>
</dbReference>
<comment type="similarity">
    <text evidence="2">Belongs to the bacterial solute-binding protein 5 family.</text>
</comment>
<feature type="signal peptide" evidence="6">
    <location>
        <begin position="1"/>
        <end position="21"/>
    </location>
</feature>
<dbReference type="CDD" id="cd00995">
    <property type="entry name" value="PBP2_NikA_DppA_OppA_like"/>
    <property type="match status" value="1"/>
</dbReference>
<evidence type="ECO:0000313" key="8">
    <source>
        <dbReference type="EMBL" id="QDB79527.1"/>
    </source>
</evidence>
<evidence type="ECO:0000256" key="2">
    <source>
        <dbReference type="ARBA" id="ARBA00005695"/>
    </source>
</evidence>
<dbReference type="RefSeq" id="WP_139071132.1">
    <property type="nucleotide sequence ID" value="NZ_CP040899.1"/>
</dbReference>
<feature type="region of interest" description="Disordered" evidence="5">
    <location>
        <begin position="23"/>
        <end position="45"/>
    </location>
</feature>
<feature type="chain" id="PRO_5046444244" evidence="6">
    <location>
        <begin position="22"/>
        <end position="534"/>
    </location>
</feature>
<evidence type="ECO:0000313" key="9">
    <source>
        <dbReference type="Proteomes" id="UP000313948"/>
    </source>
</evidence>
<sequence>MRRSTFAVAAVAAALVLGACAPPAPEDEGDGSATDGATTTDSGGTLTIATTTDVVNFNPLIGNSRTDSWVTSLMYPRMLHINEQGTKEPALAVDWGWVDETTGYWELRDDVTWSDGEPVTAEDVAFTLNATKEDQPSGTLVGQLGYFDHAEAVSDTRVEVHLTEPDSSFVEGVGFWATIVPEHVFGEAPSVAEFANDSDWVSAGPYVLTEVQRGQDYVLQAVEDYPLTESGTPGPDEIVFRVYPDVNTEILALQNGDVDLIANALPPAQVAQLQSTEGVTVQEVPGLGYAHMVYNMDRTPLDDVRVRQALAHAVDYEAIREVVLHGQAVSTGSSPIMPVLSDWYVELEEYEYDPALSRQLLEEAGQPTDGSLTLELLYSLQDPIVSQWANLVRDGAAEAGITIELTGLERNTYLARTQDDDYDIYAGSFAIMEDPRVNMSLTYMPDGFINYAHVDDPALNELISQARVLPDFEDQLPLVQEAARMVHEQVYDNIMYTQNLYFAHSDEWTGFVPQPSELLSIVNPVSLASATRAG</sequence>
<dbReference type="Gene3D" id="3.90.76.10">
    <property type="entry name" value="Dipeptide-binding Protein, Domain 1"/>
    <property type="match status" value="1"/>
</dbReference>
<dbReference type="PANTHER" id="PTHR30290:SF10">
    <property type="entry name" value="PERIPLASMIC OLIGOPEPTIDE-BINDING PROTEIN-RELATED"/>
    <property type="match status" value="1"/>
</dbReference>
<evidence type="ECO:0000256" key="4">
    <source>
        <dbReference type="ARBA" id="ARBA00022729"/>
    </source>
</evidence>
<organism evidence="8 9">
    <name type="scientific">Georgenia wutianyii</name>
    <dbReference type="NCBI Taxonomy" id="2585135"/>
    <lineage>
        <taxon>Bacteria</taxon>
        <taxon>Bacillati</taxon>
        <taxon>Actinomycetota</taxon>
        <taxon>Actinomycetes</taxon>
        <taxon>Micrococcales</taxon>
        <taxon>Bogoriellaceae</taxon>
        <taxon>Georgenia</taxon>
    </lineage>
</organism>